<dbReference type="GO" id="GO:0009116">
    <property type="term" value="P:nucleoside metabolic process"/>
    <property type="evidence" value="ECO:0007669"/>
    <property type="project" value="InterPro"/>
</dbReference>
<dbReference type="InterPro" id="IPR015421">
    <property type="entry name" value="PyrdxlP-dep_Trfase_major"/>
</dbReference>
<dbReference type="PANTHER" id="PTHR42806:SF1">
    <property type="entry name" value="GLYCINE DEHYDROGENASE (DECARBOXYLATING)"/>
    <property type="match status" value="1"/>
</dbReference>
<gene>
    <name evidence="3" type="ORF">GM658_16885</name>
</gene>
<dbReference type="InterPro" id="IPR015424">
    <property type="entry name" value="PyrdxlP-dep_Trfase"/>
</dbReference>
<dbReference type="Gene3D" id="3.40.640.10">
    <property type="entry name" value="Type I PLP-dependent aspartate aminotransferase-like (Major domain)"/>
    <property type="match status" value="1"/>
</dbReference>
<dbReference type="Gene3D" id="3.90.1150.10">
    <property type="entry name" value="Aspartate Aminotransferase, domain 1"/>
    <property type="match status" value="1"/>
</dbReference>
<dbReference type="Pfam" id="PF02347">
    <property type="entry name" value="GDC-P"/>
    <property type="match status" value="1"/>
</dbReference>
<sequence>MATHPYIPNSVPAVRAAMLREVGAASTEDFFADIPAALRMQAPLNLPAPHLSEARLKRHVDGLLRKNQHCGAHLSFLGGGCYQHHVPAVCDEINGRSEFATAYAGEPYDDHGRFQALFEYCSMMGALLEMDVVNVPVYDGLQAAATAVRMASRHTGRRRVVVAGNINPDKLSMMRNYGRADLDFDIAPFDPATGLLDKTGLAALLGQDTAALYLDVPSFLGTIDDGAALAAAAHAAGALFVVGVDPLSLGVLATPASYGADIVCGDIQPLGMHMNYGGGQGGFIASHDDPAIVMQYPSRLFGIVPTSVPGEYGFGDVAYSRTSFDKRENGNEFVGTAAALWGITAGVFLALMGPQGMGELATGIAQRTAYAKQRMARIPGLRITHGGSCHFREFVVNFDGAGLPVAAINAALLKQGMFGGHDLSADFPVLGQSALYAFSEVHTQEDIDLLCATLEKAIQQ</sequence>
<dbReference type="AlphaFoldDB" id="A0A6L6QJM8"/>
<dbReference type="NCBIfam" id="NF001696">
    <property type="entry name" value="PRK00451.1"/>
    <property type="match status" value="1"/>
</dbReference>
<dbReference type="InterPro" id="IPR015422">
    <property type="entry name" value="PyrdxlP-dep_Trfase_small"/>
</dbReference>
<dbReference type="EC" id="1.4.4.2" evidence="3"/>
<name>A0A6L6QJM8_9BURK</name>
<dbReference type="SUPFAM" id="SSF53383">
    <property type="entry name" value="PLP-dependent transferases"/>
    <property type="match status" value="1"/>
</dbReference>
<evidence type="ECO:0000313" key="4">
    <source>
        <dbReference type="Proteomes" id="UP000472320"/>
    </source>
</evidence>
<organism evidence="3 4">
    <name type="scientific">Massilia eburnea</name>
    <dbReference type="NCBI Taxonomy" id="1776165"/>
    <lineage>
        <taxon>Bacteria</taxon>
        <taxon>Pseudomonadati</taxon>
        <taxon>Pseudomonadota</taxon>
        <taxon>Betaproteobacteria</taxon>
        <taxon>Burkholderiales</taxon>
        <taxon>Oxalobacteraceae</taxon>
        <taxon>Telluria group</taxon>
        <taxon>Massilia</taxon>
    </lineage>
</organism>
<evidence type="ECO:0000259" key="2">
    <source>
        <dbReference type="Pfam" id="PF02347"/>
    </source>
</evidence>
<dbReference type="EMBL" id="WNKX01000012">
    <property type="protein sequence ID" value="MTW12284.1"/>
    <property type="molecule type" value="Genomic_DNA"/>
</dbReference>
<comment type="caution">
    <text evidence="3">The sequence shown here is derived from an EMBL/GenBank/DDBJ whole genome shotgun (WGS) entry which is preliminary data.</text>
</comment>
<dbReference type="GO" id="GO:0004375">
    <property type="term" value="F:glycine dehydrogenase (decarboxylating) activity"/>
    <property type="evidence" value="ECO:0007669"/>
    <property type="project" value="UniProtKB-EC"/>
</dbReference>
<dbReference type="InterPro" id="IPR023010">
    <property type="entry name" value="GcvPA"/>
</dbReference>
<dbReference type="Proteomes" id="UP000472320">
    <property type="component" value="Unassembled WGS sequence"/>
</dbReference>
<feature type="domain" description="Glycine cleavage system P-protein N-terminal" evidence="2">
    <location>
        <begin position="7"/>
        <end position="451"/>
    </location>
</feature>
<proteinExistence type="predicted"/>
<dbReference type="PANTHER" id="PTHR42806">
    <property type="entry name" value="GLYCINE CLEAVAGE SYSTEM P-PROTEIN"/>
    <property type="match status" value="1"/>
</dbReference>
<keyword evidence="4" id="KW-1185">Reference proteome</keyword>
<accession>A0A6L6QJM8</accession>
<dbReference type="OrthoDB" id="9801272at2"/>
<dbReference type="InterPro" id="IPR049315">
    <property type="entry name" value="GDC-P_N"/>
</dbReference>
<reference evidence="3 4" key="1">
    <citation type="submission" date="2019-11" db="EMBL/GenBank/DDBJ databases">
        <title>Type strains purchased from KCTC, JCM and DSMZ.</title>
        <authorList>
            <person name="Lu H."/>
        </authorList>
    </citation>
    <scope>NUCLEOTIDE SEQUENCE [LARGE SCALE GENOMIC DNA]</scope>
    <source>
        <strain evidence="3 4">JCM 31587</strain>
    </source>
</reference>
<keyword evidence="1 3" id="KW-0560">Oxidoreductase</keyword>
<dbReference type="RefSeq" id="WP_155455218.1">
    <property type="nucleotide sequence ID" value="NZ_WNKX01000012.1"/>
</dbReference>
<evidence type="ECO:0000313" key="3">
    <source>
        <dbReference type="EMBL" id="MTW12284.1"/>
    </source>
</evidence>
<protein>
    <submittedName>
        <fullName evidence="3">Aminomethyl-transferring glycine dehydrogenase subunit GcvPA</fullName>
        <ecNumber evidence="3">1.4.4.2</ecNumber>
    </submittedName>
</protein>
<evidence type="ECO:0000256" key="1">
    <source>
        <dbReference type="ARBA" id="ARBA00023002"/>
    </source>
</evidence>